<keyword evidence="4" id="KW-0472">Membrane</keyword>
<keyword evidence="4" id="KW-1133">Transmembrane helix</keyword>
<dbReference type="EMBL" id="PDLM01000014">
    <property type="protein sequence ID" value="RDW62076.1"/>
    <property type="molecule type" value="Genomic_DNA"/>
</dbReference>
<reference evidence="5 6" key="1">
    <citation type="journal article" date="2018" name="IMA Fungus">
        <title>IMA Genome-F 9: Draft genome sequence of Annulohypoxylon stygium, Aspergillus mulundensis, Berkeleyomyces basicola (syn. Thielaviopsis basicola), Ceratocystis smalleyi, two Cercospora beticola strains, Coleophoma cylindrospora, Fusarium fracticaudum, Phialophora cf. hyalina, and Morchella septimelata.</title>
        <authorList>
            <person name="Wingfield B.D."/>
            <person name="Bills G.F."/>
            <person name="Dong Y."/>
            <person name="Huang W."/>
            <person name="Nel W.J."/>
            <person name="Swalarsk-Parry B.S."/>
            <person name="Vaghefi N."/>
            <person name="Wilken P.M."/>
            <person name="An Z."/>
            <person name="de Beer Z.W."/>
            <person name="De Vos L."/>
            <person name="Chen L."/>
            <person name="Duong T.A."/>
            <person name="Gao Y."/>
            <person name="Hammerbacher A."/>
            <person name="Kikkert J.R."/>
            <person name="Li Y."/>
            <person name="Li H."/>
            <person name="Li K."/>
            <person name="Li Q."/>
            <person name="Liu X."/>
            <person name="Ma X."/>
            <person name="Naidoo K."/>
            <person name="Pethybridge S.J."/>
            <person name="Sun J."/>
            <person name="Steenkamp E.T."/>
            <person name="van der Nest M.A."/>
            <person name="van Wyk S."/>
            <person name="Wingfield M.J."/>
            <person name="Xiong C."/>
            <person name="Yue Q."/>
            <person name="Zhang X."/>
        </authorList>
    </citation>
    <scope>NUCLEOTIDE SEQUENCE [LARGE SCALE GENOMIC DNA]</scope>
    <source>
        <strain evidence="5 6">BP6252</strain>
    </source>
</reference>
<accession>A0A3D8QJS6</accession>
<evidence type="ECO:0000313" key="5">
    <source>
        <dbReference type="EMBL" id="RDW62076.1"/>
    </source>
</evidence>
<comment type="caution">
    <text evidence="5">The sequence shown here is derived from an EMBL/GenBank/DDBJ whole genome shotgun (WGS) entry which is preliminary data.</text>
</comment>
<proteinExistence type="inferred from homology"/>
<evidence type="ECO:0000256" key="1">
    <source>
        <dbReference type="ARBA" id="ARBA00004685"/>
    </source>
</evidence>
<comment type="similarity">
    <text evidence="2">Belongs to the ustYa family.</text>
</comment>
<feature type="compositionally biased region" description="Polar residues" evidence="3">
    <location>
        <begin position="1"/>
        <end position="16"/>
    </location>
</feature>
<keyword evidence="4" id="KW-0812">Transmembrane</keyword>
<evidence type="ECO:0000256" key="4">
    <source>
        <dbReference type="SAM" id="Phobius"/>
    </source>
</evidence>
<dbReference type="PANTHER" id="PTHR33365:SF4">
    <property type="entry name" value="CYCLOCHLOROTINE BIOSYNTHESIS PROTEIN O"/>
    <property type="match status" value="1"/>
</dbReference>
<evidence type="ECO:0000256" key="3">
    <source>
        <dbReference type="SAM" id="MobiDB-lite"/>
    </source>
</evidence>
<evidence type="ECO:0008006" key="7">
    <source>
        <dbReference type="Google" id="ProtNLM"/>
    </source>
</evidence>
<dbReference type="PANTHER" id="PTHR33365">
    <property type="entry name" value="YALI0B05434P"/>
    <property type="match status" value="1"/>
</dbReference>
<protein>
    <recommendedName>
        <fullName evidence="7">Oxidase ustYa</fullName>
    </recommendedName>
</protein>
<name>A0A3D8QJS6_9HELO</name>
<comment type="pathway">
    <text evidence="1">Mycotoxin biosynthesis.</text>
</comment>
<dbReference type="STRING" id="1849047.A0A3D8QJS6"/>
<evidence type="ECO:0000313" key="6">
    <source>
        <dbReference type="Proteomes" id="UP000256645"/>
    </source>
</evidence>
<dbReference type="Pfam" id="PF11807">
    <property type="entry name" value="UstYa"/>
    <property type="match status" value="1"/>
</dbReference>
<gene>
    <name evidence="5" type="ORF">BP6252_11509</name>
</gene>
<organism evidence="5 6">
    <name type="scientific">Coleophoma cylindrospora</name>
    <dbReference type="NCBI Taxonomy" id="1849047"/>
    <lineage>
        <taxon>Eukaryota</taxon>
        <taxon>Fungi</taxon>
        <taxon>Dikarya</taxon>
        <taxon>Ascomycota</taxon>
        <taxon>Pezizomycotina</taxon>
        <taxon>Leotiomycetes</taxon>
        <taxon>Helotiales</taxon>
        <taxon>Dermateaceae</taxon>
        <taxon>Coleophoma</taxon>
    </lineage>
</organism>
<feature type="region of interest" description="Disordered" evidence="3">
    <location>
        <begin position="1"/>
        <end position="24"/>
    </location>
</feature>
<dbReference type="Proteomes" id="UP000256645">
    <property type="component" value="Unassembled WGS sequence"/>
</dbReference>
<keyword evidence="6" id="KW-1185">Reference proteome</keyword>
<dbReference type="GO" id="GO:0043386">
    <property type="term" value="P:mycotoxin biosynthetic process"/>
    <property type="evidence" value="ECO:0007669"/>
    <property type="project" value="InterPro"/>
</dbReference>
<sequence>MSYNILSQKDTQSPTAEDSENEQFHSSQRRISVSILTLLVLSSTTLISVLLLLLLFATSRASRQCPVQNNGWNVSRTFPGENTSHMSLDHEYDYMWSDFEPITGFGLIYKENPDTAGMISMFHQAQCLAVFRKALQVQGDGLDIGHGEKEIPHARHCLDYMYQTLRCFADDTIEWEIPTTPRTKQITGMDTVRTCRDPSKLVKQACDAQEVYIRNGWKDPPLPSICERREMPI</sequence>
<dbReference type="OrthoDB" id="3687641at2759"/>
<evidence type="ECO:0000256" key="2">
    <source>
        <dbReference type="ARBA" id="ARBA00035112"/>
    </source>
</evidence>
<dbReference type="InterPro" id="IPR021765">
    <property type="entry name" value="UstYa-like"/>
</dbReference>
<feature type="transmembrane region" description="Helical" evidence="4">
    <location>
        <begin position="33"/>
        <end position="57"/>
    </location>
</feature>
<dbReference type="AlphaFoldDB" id="A0A3D8QJS6"/>